<dbReference type="OrthoDB" id="5449112at2"/>
<dbReference type="RefSeq" id="WP_009180199.1">
    <property type="nucleotide sequence ID" value="NZ_CM001368.1"/>
</dbReference>
<dbReference type="HOGENOM" id="CLU_1029465_0_0_7"/>
<evidence type="ECO:0000313" key="2">
    <source>
        <dbReference type="Proteomes" id="UP000004662"/>
    </source>
</evidence>
<dbReference type="eggNOG" id="ENOG5034AEI">
    <property type="taxonomic scope" value="Bacteria"/>
</dbReference>
<dbReference type="AlphaFoldDB" id="G7Q3Y2"/>
<sequence length="270" mass="28728">MHGLLYFPSLHPALSHGLVPGVRFLDPGLADSGAGPWLRPEGLPLIGDELAGMLRGFDRLRREVKNPKDLALLAGASGGHFFADTSFAVREAFADQEHPERVGARRAKSAQLALCLAYMVEESLLELAGTGELDVRFATAMAESLGLGDDDSDEELATALAGVGDMLPAAALADEFRPPWRQVLSPFWAVAPEGAGLFVVDPDMAATLLDAGLPFAEPSAPELAGWFPDGRPERPLLAACATGWRTLGKTRPDPDAPWLDAPRPIVIPKP</sequence>
<dbReference type="STRING" id="694327.DFW101_0755"/>
<reference evidence="2" key="1">
    <citation type="journal article" date="2015" name="Genome Announc.">
        <title>High-Quality Draft Genome Sequence of Desulfovibrio carbinoliphilus FW-101-2B, an Organic Acid-Oxidizing Sulfate-Reducing Bacterium Isolated from Uranium(VI)-Contaminated Groundwater.</title>
        <authorList>
            <person name="Ramsay B.D."/>
            <person name="Hwang C."/>
            <person name="Woo H.L."/>
            <person name="Carroll S.L."/>
            <person name="Lucas S."/>
            <person name="Han J."/>
            <person name="Lapidus A.L."/>
            <person name="Cheng J.F."/>
            <person name="Goodwin L.A."/>
            <person name="Pitluck S."/>
            <person name="Peters L."/>
            <person name="Chertkov O."/>
            <person name="Held B."/>
            <person name="Detter J.C."/>
            <person name="Han C.S."/>
            <person name="Tapia R."/>
            <person name="Land M.L."/>
            <person name="Hauser L.J."/>
            <person name="Kyrpides N.C."/>
            <person name="Ivanova N.N."/>
            <person name="Mikhailova N."/>
            <person name="Pagani I."/>
            <person name="Woyke T."/>
            <person name="Arkin A.P."/>
            <person name="Dehal P."/>
            <person name="Chivian D."/>
            <person name="Criddle C.S."/>
            <person name="Wu W."/>
            <person name="Chakraborty R."/>
            <person name="Hazen T.C."/>
            <person name="Fields M.W."/>
        </authorList>
    </citation>
    <scope>NUCLEOTIDE SEQUENCE [LARGE SCALE GENOMIC DNA]</scope>
    <source>
        <strain evidence="2">FW-101-2B</strain>
    </source>
</reference>
<protein>
    <submittedName>
        <fullName evidence="1">Uncharacterized protein</fullName>
    </submittedName>
</protein>
<accession>G7Q3Y2</accession>
<evidence type="ECO:0000313" key="1">
    <source>
        <dbReference type="EMBL" id="EHJ46772.1"/>
    </source>
</evidence>
<organism evidence="1 2">
    <name type="scientific">Solidesulfovibrio carbinoliphilus subsp. oakridgensis</name>
    <dbReference type="NCBI Taxonomy" id="694327"/>
    <lineage>
        <taxon>Bacteria</taxon>
        <taxon>Pseudomonadati</taxon>
        <taxon>Thermodesulfobacteriota</taxon>
        <taxon>Desulfovibrionia</taxon>
        <taxon>Desulfovibrionales</taxon>
        <taxon>Desulfovibrionaceae</taxon>
        <taxon>Solidesulfovibrio</taxon>
    </lineage>
</organism>
<dbReference type="EMBL" id="CM001368">
    <property type="protein sequence ID" value="EHJ46772.1"/>
    <property type="molecule type" value="Genomic_DNA"/>
</dbReference>
<dbReference type="Proteomes" id="UP000004662">
    <property type="component" value="Chromosome"/>
</dbReference>
<name>G7Q3Y2_9BACT</name>
<keyword evidence="2" id="KW-1185">Reference proteome</keyword>
<proteinExistence type="predicted"/>
<gene>
    <name evidence="1" type="ORF">DFW101_0755</name>
</gene>